<keyword evidence="2" id="KW-0732">Signal</keyword>
<organism evidence="3 4">
    <name type="scientific">Symbiodinium microadriaticum</name>
    <name type="common">Dinoflagellate</name>
    <name type="synonym">Zooxanthella microadriatica</name>
    <dbReference type="NCBI Taxonomy" id="2951"/>
    <lineage>
        <taxon>Eukaryota</taxon>
        <taxon>Sar</taxon>
        <taxon>Alveolata</taxon>
        <taxon>Dinophyceae</taxon>
        <taxon>Suessiales</taxon>
        <taxon>Symbiodiniaceae</taxon>
        <taxon>Symbiodinium</taxon>
    </lineage>
</organism>
<dbReference type="AlphaFoldDB" id="A0A1Q9C4P8"/>
<protein>
    <submittedName>
        <fullName evidence="3">Uncharacterized protein</fullName>
    </submittedName>
</protein>
<name>A0A1Q9C4P8_SYMMI</name>
<proteinExistence type="predicted"/>
<feature type="chain" id="PRO_5012254875" evidence="2">
    <location>
        <begin position="22"/>
        <end position="1126"/>
    </location>
</feature>
<gene>
    <name evidence="3" type="ORF">AK812_SmicGene41998</name>
</gene>
<evidence type="ECO:0000256" key="2">
    <source>
        <dbReference type="SAM" id="SignalP"/>
    </source>
</evidence>
<evidence type="ECO:0000313" key="4">
    <source>
        <dbReference type="Proteomes" id="UP000186817"/>
    </source>
</evidence>
<dbReference type="Proteomes" id="UP000186817">
    <property type="component" value="Unassembled WGS sequence"/>
</dbReference>
<feature type="signal peptide" evidence="2">
    <location>
        <begin position="1"/>
        <end position="21"/>
    </location>
</feature>
<feature type="region of interest" description="Disordered" evidence="1">
    <location>
        <begin position="877"/>
        <end position="930"/>
    </location>
</feature>
<feature type="region of interest" description="Disordered" evidence="1">
    <location>
        <begin position="436"/>
        <end position="459"/>
    </location>
</feature>
<sequence length="1126" mass="123906">MLDRVPFLLWALVGDWLLALGGQEATRKLAEGLLPAALAYGGVWQDAEKPLMRTCPKFAGQVHRKHVSAGDLHSISMGLDPDLELMAFEKGSLPRHAGFGARFRWASEAGWYRALKMLKDRYDEQYDASHMTWGWWRDNIKGVDSAMDVTCNACGHRSKSTSLQSLRRGRAPACFCNGGVPWSSREGYERCLSMLKDRYDEQYDARHMTWDWWRDNIKGVESTMDVTCSECGHRSKSSSLNNLQRGQAPGCLCNKKTEAKLGRWLCAKFPDCTITSQVRGCTNPDTQRPLLFDFGLYRDTILIELDGDIGHFGRGWGGAAEDRGVPQRDLQKEHWAMQHGRVVVRLLQDALQYKGGIYRKLRSDLNCKESYFLPRPWPCRSGFAINFASTLGFLRSFCGQSRRRWKDEAKELSRYRDGAILVRALEDKAATASASRAPVARWRKTEPEPPSTPAPAAVQPTPEQLRAVCTQPPNPSALPMASAEKEDESVLRLRTWLQERGAEGLERPPVAAVKSANWYWLLVPGAPADLGAFYLGIFIRCHSIDRLLFPRVYSFCRSVGGGDLTWVVPAGTPLSYHCSSWDSVWCGLDNKEEVKTGKVPRPPSPSWHRRERKARSAARYRLRHGIYSYADWALLAQHHGSMPPQTKQQPSAKAPKGRGKGAEGTQQVSKVEFALPPAMVTSLQAITSRSTQDLWGMPTSVPGDLSVEQQAQRRASAVGKLSKRISGDLKAKEELYNSLQQWVVTLAIHLAGLVQRVRALGDKVDADLMEALGEMRTALEQQPSLTTAEQVATATEAVGKPIWNVIQEQEVLRIAAALRAFSVVEVPARPAETESEISFGGAPTSSQGSLLVPASAPVGSMRGDGPLVQGTDFHRTGAHVAPDTSMAGDAVARPSRWKRSRGAEGSRPSKSPRRSEPPATPWPATATGMTPEALQRDTATPILDGPGPTGGGGPLSWESAWRQLLLFALEQGGSLIGETTRDTPQDAVLPLQDTADHRQDVMEFAEAAWQAMLSFRDGDGTEAFAPLCLRLQELLNQLRMCPSSLSGARQGAVLLAQVTVGNILDPFSFAPSTAQEWLFPAAVVEHGGLLRGHIAAEASSRPEMQVLLSRRCPAFWEADDGIAELF</sequence>
<reference evidence="3 4" key="1">
    <citation type="submission" date="2016-02" db="EMBL/GenBank/DDBJ databases">
        <title>Genome analysis of coral dinoflagellate symbionts highlights evolutionary adaptations to a symbiotic lifestyle.</title>
        <authorList>
            <person name="Aranda M."/>
            <person name="Li Y."/>
            <person name="Liew Y.J."/>
            <person name="Baumgarten S."/>
            <person name="Simakov O."/>
            <person name="Wilson M."/>
            <person name="Piel J."/>
            <person name="Ashoor H."/>
            <person name="Bougouffa S."/>
            <person name="Bajic V.B."/>
            <person name="Ryu T."/>
            <person name="Ravasi T."/>
            <person name="Bayer T."/>
            <person name="Micklem G."/>
            <person name="Kim H."/>
            <person name="Bhak J."/>
            <person name="Lajeunesse T.C."/>
            <person name="Voolstra C.R."/>
        </authorList>
    </citation>
    <scope>NUCLEOTIDE SEQUENCE [LARGE SCALE GENOMIC DNA]</scope>
    <source>
        <strain evidence="3 4">CCMP2467</strain>
    </source>
</reference>
<keyword evidence="4" id="KW-1185">Reference proteome</keyword>
<comment type="caution">
    <text evidence="3">The sequence shown here is derived from an EMBL/GenBank/DDBJ whole genome shotgun (WGS) entry which is preliminary data.</text>
</comment>
<feature type="region of interest" description="Disordered" evidence="1">
    <location>
        <begin position="640"/>
        <end position="666"/>
    </location>
</feature>
<dbReference type="OrthoDB" id="419942at2759"/>
<dbReference type="EMBL" id="LSRX01001695">
    <property type="protein sequence ID" value="OLP77891.1"/>
    <property type="molecule type" value="Genomic_DNA"/>
</dbReference>
<evidence type="ECO:0000313" key="3">
    <source>
        <dbReference type="EMBL" id="OLP77891.1"/>
    </source>
</evidence>
<accession>A0A1Q9C4P8</accession>
<evidence type="ECO:0000256" key="1">
    <source>
        <dbReference type="SAM" id="MobiDB-lite"/>
    </source>
</evidence>